<feature type="domain" description="Solute-binding protein family 5" evidence="5">
    <location>
        <begin position="99"/>
        <end position="461"/>
    </location>
</feature>
<dbReference type="CDD" id="cd08504">
    <property type="entry name" value="PBP2_OppA"/>
    <property type="match status" value="1"/>
</dbReference>
<reference evidence="6 7" key="1">
    <citation type="submission" date="2021-03" db="EMBL/GenBank/DDBJ databases">
        <title>Genomic Encyclopedia of Type Strains, Phase IV (KMG-IV): sequencing the most valuable type-strain genomes for metagenomic binning, comparative biology and taxonomic classification.</title>
        <authorList>
            <person name="Goeker M."/>
        </authorList>
    </citation>
    <scope>NUCLEOTIDE SEQUENCE [LARGE SCALE GENOMIC DNA]</scope>
    <source>
        <strain evidence="6 7">DSM 24004</strain>
    </source>
</reference>
<gene>
    <name evidence="6" type="ORF">J2Z76_000520</name>
</gene>
<comment type="subcellular location">
    <subcellularLocation>
        <location evidence="1">Cell envelope</location>
    </subcellularLocation>
</comment>
<dbReference type="Proteomes" id="UP001519342">
    <property type="component" value="Unassembled WGS sequence"/>
</dbReference>
<evidence type="ECO:0000256" key="1">
    <source>
        <dbReference type="ARBA" id="ARBA00004196"/>
    </source>
</evidence>
<evidence type="ECO:0000259" key="5">
    <source>
        <dbReference type="Pfam" id="PF00496"/>
    </source>
</evidence>
<dbReference type="PROSITE" id="PS51257">
    <property type="entry name" value="PROKAR_LIPOPROTEIN"/>
    <property type="match status" value="1"/>
</dbReference>
<evidence type="ECO:0000256" key="2">
    <source>
        <dbReference type="ARBA" id="ARBA00005695"/>
    </source>
</evidence>
<accession>A0ABS4GAF7</accession>
<dbReference type="PANTHER" id="PTHR30290:SF10">
    <property type="entry name" value="PERIPLASMIC OLIGOPEPTIDE-BINDING PROTEIN-RELATED"/>
    <property type="match status" value="1"/>
</dbReference>
<dbReference type="EMBL" id="JAGGKS010000001">
    <property type="protein sequence ID" value="MBP1924667.1"/>
    <property type="molecule type" value="Genomic_DNA"/>
</dbReference>
<dbReference type="RefSeq" id="WP_209510415.1">
    <property type="nucleotide sequence ID" value="NZ_JAGGKS010000001.1"/>
</dbReference>
<organism evidence="6 7">
    <name type="scientific">Sedimentibacter acidaminivorans</name>
    <dbReference type="NCBI Taxonomy" id="913099"/>
    <lineage>
        <taxon>Bacteria</taxon>
        <taxon>Bacillati</taxon>
        <taxon>Bacillota</taxon>
        <taxon>Tissierellia</taxon>
        <taxon>Sedimentibacter</taxon>
    </lineage>
</organism>
<dbReference type="PANTHER" id="PTHR30290">
    <property type="entry name" value="PERIPLASMIC BINDING COMPONENT OF ABC TRANSPORTER"/>
    <property type="match status" value="1"/>
</dbReference>
<dbReference type="Pfam" id="PF00496">
    <property type="entry name" value="SBP_bac_5"/>
    <property type="match status" value="1"/>
</dbReference>
<dbReference type="Gene3D" id="3.10.105.10">
    <property type="entry name" value="Dipeptide-binding Protein, Domain 3"/>
    <property type="match status" value="1"/>
</dbReference>
<proteinExistence type="inferred from homology"/>
<dbReference type="SUPFAM" id="SSF53850">
    <property type="entry name" value="Periplasmic binding protein-like II"/>
    <property type="match status" value="1"/>
</dbReference>
<keyword evidence="4" id="KW-0732">Signal</keyword>
<dbReference type="InterPro" id="IPR039424">
    <property type="entry name" value="SBP_5"/>
</dbReference>
<evidence type="ECO:0000313" key="6">
    <source>
        <dbReference type="EMBL" id="MBP1924667.1"/>
    </source>
</evidence>
<protein>
    <submittedName>
        <fullName evidence="6">ABC-type oligopeptide transport system substrate-binding subunit</fullName>
    </submittedName>
</protein>
<evidence type="ECO:0000256" key="4">
    <source>
        <dbReference type="ARBA" id="ARBA00022729"/>
    </source>
</evidence>
<evidence type="ECO:0000313" key="7">
    <source>
        <dbReference type="Proteomes" id="UP001519342"/>
    </source>
</evidence>
<comment type="caution">
    <text evidence="6">The sequence shown here is derived from an EMBL/GenBank/DDBJ whole genome shotgun (WGS) entry which is preliminary data.</text>
</comment>
<keyword evidence="3" id="KW-0813">Transport</keyword>
<evidence type="ECO:0000256" key="3">
    <source>
        <dbReference type="ARBA" id="ARBA00022448"/>
    </source>
</evidence>
<dbReference type="Gene3D" id="3.40.190.10">
    <property type="entry name" value="Periplasmic binding protein-like II"/>
    <property type="match status" value="1"/>
</dbReference>
<comment type="similarity">
    <text evidence="2">Belongs to the bacterial solute-binding protein 5 family.</text>
</comment>
<keyword evidence="7" id="KW-1185">Reference proteome</keyword>
<dbReference type="Gene3D" id="3.90.76.10">
    <property type="entry name" value="Dipeptide-binding Protein, Domain 1"/>
    <property type="match status" value="1"/>
</dbReference>
<dbReference type="InterPro" id="IPR000914">
    <property type="entry name" value="SBP_5_dom"/>
</dbReference>
<name>A0ABS4GAF7_9FIRM</name>
<sequence length="811" mass="93738">MCIFKKGFNILILIGIFMSILAVGCQDKSMLKGVMDTPNSDNTLVWNLSSGNINTWDPHFNTYSVSGDIINQLFEGLTVLGENGYELGVAESFEVTSNDEGAENTVYTFKLRKDAKWSDGKNVTAEDFEYSFKRACDPTIGGTSADLFNTYIKGADKYNNGTGSKDDMKVKAIDKYTLKIELNNRTPYFMEILARQQFIPMRKDIVEKIGIGWEKNPETCISNGPFKLISYNPSSDLLLSKNNYYYDSENVRIPYIKCLINTNNDNINLMYDKNEIHVTQIFANGDLKSEDILKTNYIGSTYIVFNNHSNIFSDVNVRKAFSYSIDRKYICEQVYYGALPATNLVPSDIKLSSGENIEVKRKSDVNLYKVQSENSRKLLKLAGYDNNFPEVRLVTQNEYLGNSIKSMIESNLDVKVNLIIVSYEELKEKQLKGDFDMIIESWVADYNDLMTFLDNFKSNSSLNFSRWSSMDYDSAIENSMKSQGLNRDNYLINAESILMDDMVVAPLYFYNKYYRVKTNLVENIKSNVMGKLIIKHAKLNLKDISSLNTDNKTDGLINKGAYGFDDRNRIEEIDKNGYFNDSANNRFDKYLVSNHFEIYYSSSNENNKIYASNAIEVLEEDYDRILEFLSVEEKNMPIIKISMYDEYEPLRQCLIKEKFFDGDTMERLQGMAVYSNAIYYTYKYKGSSVDTPTTLKHEFTHNVTMALAQDNYHPDWLLEGVAMYLAQEKDKSEPYYEELLKNGIPQMYTLKKNNKDKYIYGYSMVEYIIEEYGREKLVELLMEYGDIQKVLNISEDEFRDCWIKFLEQKSK</sequence>